<proteinExistence type="predicted"/>
<sequence>MAKNINLAISEEKLAKLILAGELCAADIKCLDKESKQAVWRLCLWCCAKRASCAHCQTPCDMRAADDAEALFTINLPSRE</sequence>
<accession>A0ABT2FII8</accession>
<dbReference type="RefSeq" id="WP_238895551.1">
    <property type="nucleotide sequence ID" value="NZ_JAKOGG010000003.1"/>
</dbReference>
<organism evidence="1 2">
    <name type="scientific">Shewanella electrica</name>
    <dbReference type="NCBI Taxonomy" id="515560"/>
    <lineage>
        <taxon>Bacteria</taxon>
        <taxon>Pseudomonadati</taxon>
        <taxon>Pseudomonadota</taxon>
        <taxon>Gammaproteobacteria</taxon>
        <taxon>Alteromonadales</taxon>
        <taxon>Shewanellaceae</taxon>
        <taxon>Shewanella</taxon>
    </lineage>
</organism>
<keyword evidence="2" id="KW-1185">Reference proteome</keyword>
<dbReference type="EMBL" id="JAKOGG010000003">
    <property type="protein sequence ID" value="MCS4556149.1"/>
    <property type="molecule type" value="Genomic_DNA"/>
</dbReference>
<reference evidence="1 2" key="1">
    <citation type="submission" date="2022-02" db="EMBL/GenBank/DDBJ databases">
        <authorList>
            <person name="Zhuang L."/>
        </authorList>
    </citation>
    <scope>NUCLEOTIDE SEQUENCE [LARGE SCALE GENOMIC DNA]</scope>
    <source>
        <strain evidence="1 2">C32</strain>
    </source>
</reference>
<gene>
    <name evidence="1" type="ORF">L9G74_06840</name>
</gene>
<reference evidence="2" key="2">
    <citation type="submission" date="2023-07" db="EMBL/GenBank/DDBJ databases">
        <title>Shewanella mangrovi sp. nov., an acetaldehyde- degrading bacterium isolated from mangrove sediment.</title>
        <authorList>
            <person name="Liu Y."/>
        </authorList>
    </citation>
    <scope>NUCLEOTIDE SEQUENCE [LARGE SCALE GENOMIC DNA]</scope>
    <source>
        <strain evidence="2">C32</strain>
    </source>
</reference>
<dbReference type="Proteomes" id="UP001201549">
    <property type="component" value="Unassembled WGS sequence"/>
</dbReference>
<comment type="caution">
    <text evidence="1">The sequence shown here is derived from an EMBL/GenBank/DDBJ whole genome shotgun (WGS) entry which is preliminary data.</text>
</comment>
<name>A0ABT2FII8_9GAMM</name>
<evidence type="ECO:0000313" key="1">
    <source>
        <dbReference type="EMBL" id="MCS4556149.1"/>
    </source>
</evidence>
<protein>
    <submittedName>
        <fullName evidence="1">Uncharacterized protein</fullName>
    </submittedName>
</protein>
<evidence type="ECO:0000313" key="2">
    <source>
        <dbReference type="Proteomes" id="UP001201549"/>
    </source>
</evidence>